<gene>
    <name evidence="1" type="ORF">EA655_10575</name>
</gene>
<accession>A0A4Q8M3A6</accession>
<sequence>MSEEITLGGVTLSADLDWTDEFTAWRVGQNVRTSLTGAQIIQEAALQSGRPITLESGQDAGGSYYGVLTLAQVRALQALEQVPGSAPMLLTMPAHNSGDRSFDVIWRRTDGAAIEARQIQRRWPQLDDDFYTVTLRLMTA</sequence>
<protein>
    <submittedName>
        <fullName evidence="1">Uncharacterized protein</fullName>
    </submittedName>
</protein>
<name>A0A4Q8M3A6_9GAMM</name>
<organism evidence="1 2">
    <name type="scientific">Pseudoxanthomonas winnipegensis</name>
    <dbReference type="NCBI Taxonomy" id="2480810"/>
    <lineage>
        <taxon>Bacteria</taxon>
        <taxon>Pseudomonadati</taxon>
        <taxon>Pseudomonadota</taxon>
        <taxon>Gammaproteobacteria</taxon>
        <taxon>Lysobacterales</taxon>
        <taxon>Lysobacteraceae</taxon>
        <taxon>Pseudoxanthomonas</taxon>
    </lineage>
</organism>
<evidence type="ECO:0000313" key="2">
    <source>
        <dbReference type="Proteomes" id="UP000294164"/>
    </source>
</evidence>
<dbReference type="Proteomes" id="UP000294164">
    <property type="component" value="Unassembled WGS sequence"/>
</dbReference>
<reference evidence="1 2" key="1">
    <citation type="submission" date="2019-02" db="EMBL/GenBank/DDBJ databases">
        <title>WGS of Pseudoxanthomonas species novum from clinical isolates.</title>
        <authorList>
            <person name="Bernier A.-M."/>
            <person name="Bernard K."/>
            <person name="Vachon A."/>
        </authorList>
    </citation>
    <scope>NUCLEOTIDE SEQUENCE [LARGE SCALE GENOMIC DNA]</scope>
    <source>
        <strain evidence="1 2">NML130969</strain>
    </source>
</reference>
<dbReference type="OrthoDB" id="5432576at2"/>
<dbReference type="EMBL" id="SHMG01000005">
    <property type="protein sequence ID" value="TAA42467.1"/>
    <property type="molecule type" value="Genomic_DNA"/>
</dbReference>
<dbReference type="RefSeq" id="WP_130534480.1">
    <property type="nucleotide sequence ID" value="NZ_SHMG01000005.1"/>
</dbReference>
<evidence type="ECO:0000313" key="1">
    <source>
        <dbReference type="EMBL" id="TAA42467.1"/>
    </source>
</evidence>
<dbReference type="AlphaFoldDB" id="A0A4Q8M3A6"/>
<comment type="caution">
    <text evidence="1">The sequence shown here is derived from an EMBL/GenBank/DDBJ whole genome shotgun (WGS) entry which is preliminary data.</text>
</comment>
<proteinExistence type="predicted"/>